<dbReference type="PROSITE" id="PS00843">
    <property type="entry name" value="DALA_DALA_LIGASE_1"/>
    <property type="match status" value="1"/>
</dbReference>
<dbReference type="UniPathway" id="UPA00219"/>
<reference evidence="16" key="1">
    <citation type="submission" date="2016-12" db="EMBL/GenBank/DDBJ databases">
        <authorList>
            <person name="Meng X."/>
        </authorList>
    </citation>
    <scope>NUCLEOTIDE SEQUENCE [LARGE SCALE GENOMIC DNA]</scope>
    <source>
        <strain evidence="16">DSM 20732</strain>
    </source>
</reference>
<dbReference type="GO" id="GO:0008360">
    <property type="term" value="P:regulation of cell shape"/>
    <property type="evidence" value="ECO:0007669"/>
    <property type="project" value="UniProtKB-KW"/>
</dbReference>
<dbReference type="OrthoDB" id="9813261at2"/>
<evidence type="ECO:0000256" key="13">
    <source>
        <dbReference type="PROSITE-ProRule" id="PRU00409"/>
    </source>
</evidence>
<dbReference type="InterPro" id="IPR000291">
    <property type="entry name" value="D-Ala_lig_Van_CS"/>
</dbReference>
<keyword evidence="3 10" id="KW-0963">Cytoplasm</keyword>
<dbReference type="Proteomes" id="UP000185612">
    <property type="component" value="Unassembled WGS sequence"/>
</dbReference>
<evidence type="ECO:0000256" key="5">
    <source>
        <dbReference type="ARBA" id="ARBA00022741"/>
    </source>
</evidence>
<comment type="cofactor">
    <cofactor evidence="12">
        <name>Mg(2+)</name>
        <dbReference type="ChEBI" id="CHEBI:18420"/>
    </cofactor>
    <cofactor evidence="12">
        <name>Mn(2+)</name>
        <dbReference type="ChEBI" id="CHEBI:29035"/>
    </cofactor>
    <text evidence="12">Binds 2 magnesium or manganese ions per subunit.</text>
</comment>
<comment type="pathway">
    <text evidence="10">Cell wall biogenesis; peptidoglycan biosynthesis.</text>
</comment>
<dbReference type="Pfam" id="PF07478">
    <property type="entry name" value="Dala_Dala_lig_C"/>
    <property type="match status" value="1"/>
</dbReference>
<dbReference type="STRING" id="52770.BSZ40_07955"/>
<dbReference type="GO" id="GO:0005524">
    <property type="term" value="F:ATP binding"/>
    <property type="evidence" value="ECO:0007669"/>
    <property type="project" value="UniProtKB-UniRule"/>
</dbReference>
<comment type="subcellular location">
    <subcellularLocation>
        <location evidence="1 10">Cytoplasm</location>
    </subcellularLocation>
</comment>
<dbReference type="HAMAP" id="MF_00047">
    <property type="entry name" value="Dala_Dala_lig"/>
    <property type="match status" value="1"/>
</dbReference>
<dbReference type="GO" id="GO:0005737">
    <property type="term" value="C:cytoplasm"/>
    <property type="evidence" value="ECO:0007669"/>
    <property type="project" value="UniProtKB-SubCell"/>
</dbReference>
<sequence>MRVTIICGGLTHERDVSLRSGRRVAESLRHHGHQVEVADVNTALLPTLAAQRPDVVWPLVHGSVGEDGSLQAVLELVGYQFVGSQAAACALTLHKPTAKELLRRAGLHTPAWVALPRTLFSQLGADALVAAVREKFPCPVVVKPSSGGSSLGVTIARTDDDLRTGLVNAFSYGEHAMIEEFVAGTEVAISVQETDNGLLALPAVEIHTDEGTYDYDARYNAGRSEFFVPARLDPETATRAAEAALLAHQTLGLRDLSRTDMIIAPDGTPFVIDSNTAPGMTDTSLLPLAAEEYDSFDAFTNQVVQRVAARAAGGTTAS</sequence>
<evidence type="ECO:0000313" key="16">
    <source>
        <dbReference type="Proteomes" id="UP000185612"/>
    </source>
</evidence>
<dbReference type="NCBIfam" id="NF002378">
    <property type="entry name" value="PRK01372.1"/>
    <property type="match status" value="1"/>
</dbReference>
<feature type="domain" description="ATP-grasp" evidence="14">
    <location>
        <begin position="99"/>
        <end position="304"/>
    </location>
</feature>
<accession>A0A1Q5PUV4</accession>
<feature type="active site" evidence="11">
    <location>
        <position position="13"/>
    </location>
</feature>
<evidence type="ECO:0000256" key="10">
    <source>
        <dbReference type="HAMAP-Rule" id="MF_00047"/>
    </source>
</evidence>
<dbReference type="InterPro" id="IPR016185">
    <property type="entry name" value="PreATP-grasp_dom_sf"/>
</dbReference>
<feature type="binding site" evidence="12">
    <location>
        <position position="275"/>
    </location>
    <ligand>
        <name>Mg(2+)</name>
        <dbReference type="ChEBI" id="CHEBI:18420"/>
        <label>2</label>
    </ligand>
</feature>
<dbReference type="Pfam" id="PF01820">
    <property type="entry name" value="Dala_Dala_lig_N"/>
    <property type="match status" value="1"/>
</dbReference>
<dbReference type="InterPro" id="IPR013815">
    <property type="entry name" value="ATP_grasp_subdomain_1"/>
</dbReference>
<dbReference type="Gene3D" id="3.30.470.20">
    <property type="entry name" value="ATP-grasp fold, B domain"/>
    <property type="match status" value="1"/>
</dbReference>
<evidence type="ECO:0000256" key="9">
    <source>
        <dbReference type="ARBA" id="ARBA00023316"/>
    </source>
</evidence>
<protein>
    <recommendedName>
        <fullName evidence="10">D-alanine--D-alanine ligase</fullName>
        <ecNumber evidence="10">6.3.2.4</ecNumber>
    </recommendedName>
    <alternativeName>
        <fullName evidence="10">D-Ala-D-Ala ligase</fullName>
    </alternativeName>
    <alternativeName>
        <fullName evidence="10">D-alanylalanine synthetase</fullName>
    </alternativeName>
</protein>
<comment type="caution">
    <text evidence="15">The sequence shown here is derived from an EMBL/GenBank/DDBJ whole genome shotgun (WGS) entry which is preliminary data.</text>
</comment>
<keyword evidence="16" id="KW-1185">Reference proteome</keyword>
<dbReference type="EMBL" id="MQVS01000008">
    <property type="protein sequence ID" value="OKL51239.1"/>
    <property type="molecule type" value="Genomic_DNA"/>
</dbReference>
<comment type="catalytic activity">
    <reaction evidence="10">
        <text>2 D-alanine + ATP = D-alanyl-D-alanine + ADP + phosphate + H(+)</text>
        <dbReference type="Rhea" id="RHEA:11224"/>
        <dbReference type="ChEBI" id="CHEBI:15378"/>
        <dbReference type="ChEBI" id="CHEBI:30616"/>
        <dbReference type="ChEBI" id="CHEBI:43474"/>
        <dbReference type="ChEBI" id="CHEBI:57416"/>
        <dbReference type="ChEBI" id="CHEBI:57822"/>
        <dbReference type="ChEBI" id="CHEBI:456216"/>
        <dbReference type="EC" id="6.3.2.4"/>
    </reaction>
</comment>
<feature type="active site" evidence="11">
    <location>
        <position position="149"/>
    </location>
</feature>
<evidence type="ECO:0000256" key="7">
    <source>
        <dbReference type="ARBA" id="ARBA00022960"/>
    </source>
</evidence>
<dbReference type="PANTHER" id="PTHR23132:SF23">
    <property type="entry name" value="D-ALANINE--D-ALANINE LIGASE B"/>
    <property type="match status" value="1"/>
</dbReference>
<evidence type="ECO:0000259" key="14">
    <source>
        <dbReference type="PROSITE" id="PS50975"/>
    </source>
</evidence>
<feature type="active site" evidence="11">
    <location>
        <position position="284"/>
    </location>
</feature>
<comment type="similarity">
    <text evidence="2 10">Belongs to the D-alanine--D-alanine ligase family.</text>
</comment>
<keyword evidence="4 10" id="KW-0436">Ligase</keyword>
<dbReference type="GO" id="GO:0046872">
    <property type="term" value="F:metal ion binding"/>
    <property type="evidence" value="ECO:0007669"/>
    <property type="project" value="UniProtKB-KW"/>
</dbReference>
<dbReference type="SUPFAM" id="SSF52440">
    <property type="entry name" value="PreATP-grasp domain"/>
    <property type="match status" value="1"/>
</dbReference>
<keyword evidence="12" id="KW-0460">Magnesium</keyword>
<dbReference type="EC" id="6.3.2.4" evidence="10"/>
<keyword evidence="9 10" id="KW-0961">Cell wall biogenesis/degradation</keyword>
<evidence type="ECO:0000256" key="6">
    <source>
        <dbReference type="ARBA" id="ARBA00022840"/>
    </source>
</evidence>
<proteinExistence type="inferred from homology"/>
<name>A0A1Q5PUV4_9ACTO</name>
<keyword evidence="7 10" id="KW-0133">Cell shape</keyword>
<dbReference type="PANTHER" id="PTHR23132">
    <property type="entry name" value="D-ALANINE--D-ALANINE LIGASE"/>
    <property type="match status" value="1"/>
</dbReference>
<keyword evidence="6 13" id="KW-0067">ATP-binding</keyword>
<keyword evidence="5 13" id="KW-0547">Nucleotide-binding</keyword>
<dbReference type="InParanoid" id="A0A1Q5PUV4"/>
<dbReference type="AlphaFoldDB" id="A0A1Q5PUV4"/>
<dbReference type="PIRSF" id="PIRSF039102">
    <property type="entry name" value="Ddl/VanB"/>
    <property type="match status" value="1"/>
</dbReference>
<keyword evidence="8 10" id="KW-0573">Peptidoglycan synthesis</keyword>
<evidence type="ECO:0000256" key="4">
    <source>
        <dbReference type="ARBA" id="ARBA00022598"/>
    </source>
</evidence>
<dbReference type="InterPro" id="IPR011127">
    <property type="entry name" value="Dala_Dala_lig_N"/>
</dbReference>
<keyword evidence="12" id="KW-0479">Metal-binding</keyword>
<comment type="function">
    <text evidence="10">Cell wall formation.</text>
</comment>
<organism evidence="15 16">
    <name type="scientific">Buchananella hordeovulneris</name>
    <dbReference type="NCBI Taxonomy" id="52770"/>
    <lineage>
        <taxon>Bacteria</taxon>
        <taxon>Bacillati</taxon>
        <taxon>Actinomycetota</taxon>
        <taxon>Actinomycetes</taxon>
        <taxon>Actinomycetales</taxon>
        <taxon>Actinomycetaceae</taxon>
        <taxon>Buchananella</taxon>
    </lineage>
</organism>
<evidence type="ECO:0000256" key="1">
    <source>
        <dbReference type="ARBA" id="ARBA00004496"/>
    </source>
</evidence>
<dbReference type="PROSITE" id="PS50975">
    <property type="entry name" value="ATP_GRASP"/>
    <property type="match status" value="1"/>
</dbReference>
<keyword evidence="12" id="KW-0464">Manganese</keyword>
<dbReference type="Gene3D" id="3.40.50.20">
    <property type="match status" value="1"/>
</dbReference>
<evidence type="ECO:0000256" key="2">
    <source>
        <dbReference type="ARBA" id="ARBA00010871"/>
    </source>
</evidence>
<evidence type="ECO:0000256" key="8">
    <source>
        <dbReference type="ARBA" id="ARBA00022984"/>
    </source>
</evidence>
<dbReference type="RefSeq" id="WP_073825037.1">
    <property type="nucleotide sequence ID" value="NZ_MQVS01000008.1"/>
</dbReference>
<evidence type="ECO:0000256" key="12">
    <source>
        <dbReference type="PIRSR" id="PIRSR039102-3"/>
    </source>
</evidence>
<dbReference type="GO" id="GO:0008716">
    <property type="term" value="F:D-alanine-D-alanine ligase activity"/>
    <property type="evidence" value="ECO:0007669"/>
    <property type="project" value="UniProtKB-UniRule"/>
</dbReference>
<dbReference type="SUPFAM" id="SSF56059">
    <property type="entry name" value="Glutathione synthetase ATP-binding domain-like"/>
    <property type="match status" value="1"/>
</dbReference>
<evidence type="ECO:0000256" key="3">
    <source>
        <dbReference type="ARBA" id="ARBA00022490"/>
    </source>
</evidence>
<dbReference type="InterPro" id="IPR011761">
    <property type="entry name" value="ATP-grasp"/>
</dbReference>
<gene>
    <name evidence="10" type="primary">ddl</name>
    <name evidence="15" type="ORF">BSZ40_07955</name>
</gene>
<dbReference type="GO" id="GO:0071555">
    <property type="term" value="P:cell wall organization"/>
    <property type="evidence" value="ECO:0007669"/>
    <property type="project" value="UniProtKB-KW"/>
</dbReference>
<dbReference type="Gene3D" id="3.30.1490.20">
    <property type="entry name" value="ATP-grasp fold, A domain"/>
    <property type="match status" value="1"/>
</dbReference>
<dbReference type="GO" id="GO:0009252">
    <property type="term" value="P:peptidoglycan biosynthetic process"/>
    <property type="evidence" value="ECO:0007669"/>
    <property type="project" value="UniProtKB-UniRule"/>
</dbReference>
<evidence type="ECO:0000313" key="15">
    <source>
        <dbReference type="EMBL" id="OKL51239.1"/>
    </source>
</evidence>
<evidence type="ECO:0000256" key="11">
    <source>
        <dbReference type="PIRSR" id="PIRSR039102-1"/>
    </source>
</evidence>
<dbReference type="InterPro" id="IPR011095">
    <property type="entry name" value="Dala_Dala_lig_C"/>
</dbReference>
<feature type="binding site" evidence="12">
    <location>
        <position position="260"/>
    </location>
    <ligand>
        <name>Mg(2+)</name>
        <dbReference type="ChEBI" id="CHEBI:18420"/>
        <label>1</label>
    </ligand>
</feature>
<dbReference type="InterPro" id="IPR005905">
    <property type="entry name" value="D_ala_D_ala"/>
</dbReference>